<dbReference type="AlphaFoldDB" id="A0A5B8V3G5"/>
<keyword evidence="1" id="KW-0812">Transmembrane</keyword>
<feature type="domain" description="DUF4349" evidence="2">
    <location>
        <begin position="73"/>
        <end position="279"/>
    </location>
</feature>
<dbReference type="Pfam" id="PF14257">
    <property type="entry name" value="DUF4349"/>
    <property type="match status" value="1"/>
</dbReference>
<evidence type="ECO:0000256" key="1">
    <source>
        <dbReference type="SAM" id="Phobius"/>
    </source>
</evidence>
<protein>
    <submittedName>
        <fullName evidence="3">DUF4349 domain-containing protein</fullName>
    </submittedName>
</protein>
<keyword evidence="4" id="KW-1185">Reference proteome</keyword>
<sequence length="309" mass="33869">MSCGSGDKANQMSVADVQLKEVAELKPSLPLEEKELNKTVAGIAATDTSSNAASSSNDSILNSGGPTNIDWDKKIIKNAHVTLELKDYNAYNSSLHNKLKSYGAYIAQEQETESDDQIANDITIKVPVEKFDDLMNSLPGDGIKVLEKTISTEDVTGEVVDTKARIEAKKEVRARYLDLLKQAKSMKDILEVQDEINGIQEDIESASGRVNYLTHAAAYSTINLKYYQFLNGIASKDIKPGFLSNVSEAFKTGSSVITNLILFFISIWPLVIAGILLIFYYQKLRLKKSLAHVPSNVQNAQVSDTTAAQ</sequence>
<keyword evidence="1" id="KW-0472">Membrane</keyword>
<evidence type="ECO:0000313" key="3">
    <source>
        <dbReference type="EMBL" id="QEC65914.1"/>
    </source>
</evidence>
<feature type="transmembrane region" description="Helical" evidence="1">
    <location>
        <begin position="260"/>
        <end position="281"/>
    </location>
</feature>
<dbReference type="Proteomes" id="UP000321533">
    <property type="component" value="Chromosome"/>
</dbReference>
<gene>
    <name evidence="3" type="ORF">FRZ67_00830</name>
</gene>
<reference evidence="3 4" key="1">
    <citation type="journal article" date="2016" name="Int. J. Syst. Evol. Microbiol.">
        <title>Panacibacter ginsenosidivorans gen. nov., sp. nov., with ginsenoside converting activity isolated from soil of a ginseng field.</title>
        <authorList>
            <person name="Siddiqi M.Z."/>
            <person name="Muhammad Shafi S."/>
            <person name="Choi K.D."/>
            <person name="Im W.T."/>
        </authorList>
    </citation>
    <scope>NUCLEOTIDE SEQUENCE [LARGE SCALE GENOMIC DNA]</scope>
    <source>
        <strain evidence="3 4">Gsoil1550</strain>
    </source>
</reference>
<dbReference type="EMBL" id="CP042435">
    <property type="protein sequence ID" value="QEC65914.1"/>
    <property type="molecule type" value="Genomic_DNA"/>
</dbReference>
<organism evidence="3 4">
    <name type="scientific">Panacibacter ginsenosidivorans</name>
    <dbReference type="NCBI Taxonomy" id="1813871"/>
    <lineage>
        <taxon>Bacteria</taxon>
        <taxon>Pseudomonadati</taxon>
        <taxon>Bacteroidota</taxon>
        <taxon>Chitinophagia</taxon>
        <taxon>Chitinophagales</taxon>
        <taxon>Chitinophagaceae</taxon>
        <taxon>Panacibacter</taxon>
    </lineage>
</organism>
<dbReference type="InterPro" id="IPR025645">
    <property type="entry name" value="DUF4349"/>
</dbReference>
<evidence type="ECO:0000313" key="4">
    <source>
        <dbReference type="Proteomes" id="UP000321533"/>
    </source>
</evidence>
<accession>A0A5B8V3G5</accession>
<name>A0A5B8V3G5_9BACT</name>
<evidence type="ECO:0000259" key="2">
    <source>
        <dbReference type="Pfam" id="PF14257"/>
    </source>
</evidence>
<dbReference type="KEGG" id="pgin:FRZ67_00830"/>
<keyword evidence="1" id="KW-1133">Transmembrane helix</keyword>
<proteinExistence type="predicted"/>